<dbReference type="Proteomes" id="UP000001294">
    <property type="component" value="Unassembled WGS sequence"/>
</dbReference>
<protein>
    <submittedName>
        <fullName evidence="2">Amidase family protein</fullName>
    </submittedName>
</protein>
<gene>
    <name evidence="2" type="ORF">PMAA_010790</name>
</gene>
<accession>B6QV08</accession>
<evidence type="ECO:0000313" key="3">
    <source>
        <dbReference type="Proteomes" id="UP000001294"/>
    </source>
</evidence>
<sequence length="547" mass="58879">MTTMRPRHHPASLTGWIPNISDIVPGQPRFDTLITTVKDLQQELSTGDLTSVDIVKEYYHSILSYNGYLNAVYELAPGALEQAEKLDKMREQGQILGHLHGIPVLLKDNIATSPDLKMGTRASAVALVGSVPKTNASIVDKLTKAGAIILGKTTMSEYAYVKGEGIRCGWSTLAGQCNNPYVKGGDDPTDGLGGHSSTGGSSSGSAVSVAAGLAPISIGTETEGFLVEPATRAALYTLKPTLGIVPGDGIIPISHRLDTAGPMAKSVHDLASLLTVIVDESKTNILEGGYASALSGAEAWKEFTIGTLSPDDCLPSDEFIKPVDEATEEIIPKRRQTLAAYGKIQELAKGYHENVGLRSDKDFDFEGQDALFSLMMADLENDMNNYLSGLEKSDVKSLKEIVEWNLQHANEALPPEYPSQSILEKAVAEKFSAERVEKIVNHIRTVGSSFDETIKNYGLDFIIAPGDSGLSVFSAALGIPIATLPIACLQYNGRPTSLQVAAPRHQEAKLIKLMSAFEATFPPRKPPTEFLDHRARVKVPRPIYLIG</sequence>
<feature type="domain" description="Amidase" evidence="1">
    <location>
        <begin position="53"/>
        <end position="442"/>
    </location>
</feature>
<dbReference type="EMBL" id="DS995906">
    <property type="protein sequence ID" value="EEA18801.1"/>
    <property type="molecule type" value="Genomic_DNA"/>
</dbReference>
<evidence type="ECO:0000313" key="2">
    <source>
        <dbReference type="EMBL" id="EEA18801.1"/>
    </source>
</evidence>
<dbReference type="AlphaFoldDB" id="B6QV08"/>
<evidence type="ECO:0000259" key="1">
    <source>
        <dbReference type="Pfam" id="PF01425"/>
    </source>
</evidence>
<name>B6QV08_TALMQ</name>
<dbReference type="Pfam" id="PF01425">
    <property type="entry name" value="Amidase"/>
    <property type="match status" value="1"/>
</dbReference>
<dbReference type="OrthoDB" id="566138at2759"/>
<keyword evidence="3" id="KW-1185">Reference proteome</keyword>
<dbReference type="HOGENOM" id="CLU_009600_14_3_1"/>
<dbReference type="VEuPathDB" id="FungiDB:PMAA_010790"/>
<dbReference type="SUPFAM" id="SSF75304">
    <property type="entry name" value="Amidase signature (AS) enzymes"/>
    <property type="match status" value="1"/>
</dbReference>
<dbReference type="STRING" id="441960.B6QV08"/>
<dbReference type="Gene3D" id="3.90.1300.10">
    <property type="entry name" value="Amidase signature (AS) domain"/>
    <property type="match status" value="1"/>
</dbReference>
<dbReference type="PANTHER" id="PTHR42678">
    <property type="entry name" value="AMIDASE"/>
    <property type="match status" value="1"/>
</dbReference>
<dbReference type="InterPro" id="IPR036928">
    <property type="entry name" value="AS_sf"/>
</dbReference>
<proteinExistence type="predicted"/>
<organism evidence="2 3">
    <name type="scientific">Talaromyces marneffei (strain ATCC 18224 / CBS 334.59 / QM 7333)</name>
    <name type="common">Penicillium marneffei</name>
    <dbReference type="NCBI Taxonomy" id="441960"/>
    <lineage>
        <taxon>Eukaryota</taxon>
        <taxon>Fungi</taxon>
        <taxon>Dikarya</taxon>
        <taxon>Ascomycota</taxon>
        <taxon>Pezizomycotina</taxon>
        <taxon>Eurotiomycetes</taxon>
        <taxon>Eurotiomycetidae</taxon>
        <taxon>Eurotiales</taxon>
        <taxon>Trichocomaceae</taxon>
        <taxon>Talaromyces</taxon>
        <taxon>Talaromyces sect. Talaromyces</taxon>
    </lineage>
</organism>
<reference evidence="3" key="1">
    <citation type="journal article" date="2015" name="Genome Announc.">
        <title>Genome sequence of the AIDS-associated pathogen Penicillium marneffei (ATCC18224) and its near taxonomic relative Talaromyces stipitatus (ATCC10500).</title>
        <authorList>
            <person name="Nierman W.C."/>
            <person name="Fedorova-Abrams N.D."/>
            <person name="Andrianopoulos A."/>
        </authorList>
    </citation>
    <scope>NUCLEOTIDE SEQUENCE [LARGE SCALE GENOMIC DNA]</scope>
    <source>
        <strain evidence="3">ATCC 18224 / CBS 334.59 / QM 7333</strain>
    </source>
</reference>
<dbReference type="PhylomeDB" id="B6QV08"/>
<dbReference type="InterPro" id="IPR023631">
    <property type="entry name" value="Amidase_dom"/>
</dbReference>
<dbReference type="PANTHER" id="PTHR42678:SF34">
    <property type="entry name" value="OS04G0183300 PROTEIN"/>
    <property type="match status" value="1"/>
</dbReference>